<name>A0ABY9K8R1_9HYPH</name>
<organism evidence="2 3">
    <name type="scientific">Shinella oryzae</name>
    <dbReference type="NCBI Taxonomy" id="2871820"/>
    <lineage>
        <taxon>Bacteria</taxon>
        <taxon>Pseudomonadati</taxon>
        <taxon>Pseudomonadota</taxon>
        <taxon>Alphaproteobacteria</taxon>
        <taxon>Hyphomicrobiales</taxon>
        <taxon>Rhizobiaceae</taxon>
        <taxon>Shinella</taxon>
    </lineage>
</organism>
<reference evidence="2 3" key="1">
    <citation type="submission" date="2023-08" db="EMBL/GenBank/DDBJ databases">
        <title>Pathogen: clinical or host-associated sample.</title>
        <authorList>
            <person name="Hergert J."/>
            <person name="Casey R."/>
            <person name="Wagner J."/>
            <person name="Young E.L."/>
            <person name="Oakeson K.F."/>
        </authorList>
    </citation>
    <scope>NUCLEOTIDE SEQUENCE [LARGE SCALE GENOMIC DNA]</scope>
    <source>
        <strain evidence="2 3">UPHL-collab-2</strain>
        <plasmid evidence="2 3">unnamed1</plasmid>
    </source>
</reference>
<feature type="region of interest" description="Disordered" evidence="1">
    <location>
        <begin position="52"/>
        <end position="71"/>
    </location>
</feature>
<sequence length="71" mass="8366">MADNTFELRDASDFPTVRSRTNAARPGYARQWEDEMEPFVAKAEPFAIIFAGERSEERLEDRERRHSHPRD</sequence>
<keyword evidence="3" id="KW-1185">Reference proteome</keyword>
<dbReference type="Proteomes" id="UP001225788">
    <property type="component" value="Plasmid unnamed1"/>
</dbReference>
<keyword evidence="2" id="KW-0614">Plasmid</keyword>
<evidence type="ECO:0000256" key="1">
    <source>
        <dbReference type="SAM" id="MobiDB-lite"/>
    </source>
</evidence>
<feature type="compositionally biased region" description="Basic and acidic residues" evidence="1">
    <location>
        <begin position="53"/>
        <end position="71"/>
    </location>
</feature>
<protein>
    <submittedName>
        <fullName evidence="2">Uncharacterized protein</fullName>
    </submittedName>
</protein>
<dbReference type="EMBL" id="CP132315">
    <property type="protein sequence ID" value="WLS04960.1"/>
    <property type="molecule type" value="Genomic_DNA"/>
</dbReference>
<accession>A0ABY9K8R1</accession>
<gene>
    <name evidence="2" type="ORF">Q9315_22535</name>
</gene>
<evidence type="ECO:0000313" key="2">
    <source>
        <dbReference type="EMBL" id="WLS04960.1"/>
    </source>
</evidence>
<evidence type="ECO:0000313" key="3">
    <source>
        <dbReference type="Proteomes" id="UP001225788"/>
    </source>
</evidence>
<geneLocation type="plasmid" evidence="2 3">
    <name>unnamed1</name>
</geneLocation>
<proteinExistence type="predicted"/>
<dbReference type="RefSeq" id="WP_306161353.1">
    <property type="nucleotide sequence ID" value="NZ_CP132315.1"/>
</dbReference>